<dbReference type="EMBL" id="JANBPG010000427">
    <property type="protein sequence ID" value="KAJ1896609.1"/>
    <property type="molecule type" value="Genomic_DNA"/>
</dbReference>
<gene>
    <name evidence="1" type="primary">ERV1_1</name>
    <name evidence="1" type="ORF">LPJ66_003891</name>
</gene>
<keyword evidence="2" id="KW-1185">Reference proteome</keyword>
<evidence type="ECO:0000313" key="2">
    <source>
        <dbReference type="Proteomes" id="UP001150581"/>
    </source>
</evidence>
<organism evidence="1 2">
    <name type="scientific">Kickxella alabastrina</name>
    <dbReference type="NCBI Taxonomy" id="61397"/>
    <lineage>
        <taxon>Eukaryota</taxon>
        <taxon>Fungi</taxon>
        <taxon>Fungi incertae sedis</taxon>
        <taxon>Zoopagomycota</taxon>
        <taxon>Kickxellomycotina</taxon>
        <taxon>Kickxellomycetes</taxon>
        <taxon>Kickxellales</taxon>
        <taxon>Kickxellaceae</taxon>
        <taxon>Kickxella</taxon>
    </lineage>
</organism>
<name>A0ACC1IL72_9FUNG</name>
<dbReference type="EC" id="1.8.3.2" evidence="1"/>
<feature type="non-terminal residue" evidence="1">
    <location>
        <position position="185"/>
    </location>
</feature>
<reference evidence="1" key="1">
    <citation type="submission" date="2022-07" db="EMBL/GenBank/DDBJ databases">
        <title>Phylogenomic reconstructions and comparative analyses of Kickxellomycotina fungi.</title>
        <authorList>
            <person name="Reynolds N.K."/>
            <person name="Stajich J.E."/>
            <person name="Barry K."/>
            <person name="Grigoriev I.V."/>
            <person name="Crous P."/>
            <person name="Smith M.E."/>
        </authorList>
    </citation>
    <scope>NUCLEOTIDE SEQUENCE</scope>
    <source>
        <strain evidence="1">Benny 63K</strain>
    </source>
</reference>
<comment type="caution">
    <text evidence="1">The sequence shown here is derived from an EMBL/GenBank/DDBJ whole genome shotgun (WGS) entry which is preliminary data.</text>
</comment>
<protein>
    <submittedName>
        <fullName evidence="1">Flavin-linked sulfhydryl oxidase of the mitochondrial IMS</fullName>
        <ecNumber evidence="1">1.8.3.2</ecNumber>
    </submittedName>
</protein>
<dbReference type="Proteomes" id="UP001150581">
    <property type="component" value="Unassembled WGS sequence"/>
</dbReference>
<proteinExistence type="predicted"/>
<accession>A0ACC1IL72</accession>
<evidence type="ECO:0000313" key="1">
    <source>
        <dbReference type="EMBL" id="KAJ1896609.1"/>
    </source>
</evidence>
<keyword evidence="1" id="KW-0560">Oxidoreductase</keyword>
<sequence>MADERDSSSSAGAKPVAAMFGKMGGSTKQTADKDGKPCRVCDSFKSWRQHEAKGHSKAKKAAAAAAGAAAATGSSASSIMTLADDECPPDSQVLGRATWTFLHTMAAYYPEKADSRQQGIMQSLLTSFSHFYPCGRCATHLRSEMEKHPPAVDTRAGLSQWMCQTHNKVNVMLGKDEFDCTKVDE</sequence>